<feature type="domain" description="Calmodulin binding protein-like N-terminal" evidence="8">
    <location>
        <begin position="86"/>
        <end position="234"/>
    </location>
</feature>
<evidence type="ECO:0000313" key="11">
    <source>
        <dbReference type="EMBL" id="KAL0355243.1"/>
    </source>
</evidence>
<dbReference type="Pfam" id="PF07887">
    <property type="entry name" value="Calmodulin_bind"/>
    <property type="match status" value="1"/>
</dbReference>
<keyword evidence="3" id="KW-0805">Transcription regulation</keyword>
<evidence type="ECO:0000259" key="9">
    <source>
        <dbReference type="Pfam" id="PF20451"/>
    </source>
</evidence>
<dbReference type="InterPro" id="IPR046829">
    <property type="entry name" value="Calmod_bind_C"/>
</dbReference>
<keyword evidence="7" id="KW-0539">Nucleus</keyword>
<evidence type="ECO:0000256" key="1">
    <source>
        <dbReference type="ARBA" id="ARBA00004123"/>
    </source>
</evidence>
<dbReference type="PANTHER" id="PTHR31713">
    <property type="entry name" value="OS02G0177800 PROTEIN"/>
    <property type="match status" value="1"/>
</dbReference>
<dbReference type="AlphaFoldDB" id="A0AAW2PHQ2"/>
<dbReference type="Pfam" id="PF20451">
    <property type="entry name" value="Calmod_bind_M"/>
    <property type="match status" value="1"/>
</dbReference>
<reference evidence="11" key="1">
    <citation type="submission" date="2020-06" db="EMBL/GenBank/DDBJ databases">
        <authorList>
            <person name="Li T."/>
            <person name="Hu X."/>
            <person name="Zhang T."/>
            <person name="Song X."/>
            <person name="Zhang H."/>
            <person name="Dai N."/>
            <person name="Sheng W."/>
            <person name="Hou X."/>
            <person name="Wei L."/>
        </authorList>
    </citation>
    <scope>NUCLEOTIDE SEQUENCE</scope>
    <source>
        <strain evidence="11">G02</strain>
        <tissue evidence="11">Leaf</tissue>
    </source>
</reference>
<gene>
    <name evidence="11" type="ORF">Sradi_3971200</name>
</gene>
<proteinExistence type="inferred from homology"/>
<dbReference type="GO" id="GO:0003700">
    <property type="term" value="F:DNA-binding transcription factor activity"/>
    <property type="evidence" value="ECO:0007669"/>
    <property type="project" value="TreeGrafter"/>
</dbReference>
<keyword evidence="6" id="KW-0804">Transcription</keyword>
<evidence type="ECO:0000259" key="10">
    <source>
        <dbReference type="Pfam" id="PF20452"/>
    </source>
</evidence>
<accession>A0AAW2PHQ2</accession>
<dbReference type="InterPro" id="IPR046831">
    <property type="entry name" value="Calmodulin_bind_N"/>
</dbReference>
<sequence>MAAKRFLEGDDADEDPHNLKRLKTRPSFASVIREVVMVNFFENFCSVLEPMLRRAVSEEVENILRRGCARSMLQCPSLRMSQPTTLQLTFGKKLSLPIFTGTKIVDVDANPLQVVLVEHEGKLPTSLPYWIKLEIVVLDADFPSKDTWTNEEFTKNIVKERSGKRPLLTGDLNITMRDGVASVGDIEFTDNSSWIRSRKFRVGARVMQVQAGNGDAEGLVIRAAMTEPFVVKDHRGELYKKHHPPALEDDVWRLEKIGKGGAFHQKLASCCINTVQDFLKLFVIDPSKLRKILGVGMSEKMWEATLKHAKTCVMGSKLYRYHANTYTLTFTPICQLLKAEFNGQVYYQCDFKRMQTSGEAYMESLVKDAYAKWNTLEEVDGLADDTPLLIQGEVEGQQQQLAVSSYVSDSGCSVMQRSDAVEGDYLDDWALNPGGLYLTTNTSPPKTAIRFFSGSSSQCDIP</sequence>
<dbReference type="GO" id="GO:0080142">
    <property type="term" value="P:regulation of salicylic acid biosynthetic process"/>
    <property type="evidence" value="ECO:0007669"/>
    <property type="project" value="TreeGrafter"/>
</dbReference>
<dbReference type="PANTHER" id="PTHR31713:SF42">
    <property type="entry name" value="PROTEIN SAR DEFICIENT 1"/>
    <property type="match status" value="1"/>
</dbReference>
<reference evidence="11" key="2">
    <citation type="journal article" date="2024" name="Plant">
        <title>Genomic evolution and insights into agronomic trait innovations of Sesamum species.</title>
        <authorList>
            <person name="Miao H."/>
            <person name="Wang L."/>
            <person name="Qu L."/>
            <person name="Liu H."/>
            <person name="Sun Y."/>
            <person name="Le M."/>
            <person name="Wang Q."/>
            <person name="Wei S."/>
            <person name="Zheng Y."/>
            <person name="Lin W."/>
            <person name="Duan Y."/>
            <person name="Cao H."/>
            <person name="Xiong S."/>
            <person name="Wang X."/>
            <person name="Wei L."/>
            <person name="Li C."/>
            <person name="Ma Q."/>
            <person name="Ju M."/>
            <person name="Zhao R."/>
            <person name="Li G."/>
            <person name="Mu C."/>
            <person name="Tian Q."/>
            <person name="Mei H."/>
            <person name="Zhang T."/>
            <person name="Gao T."/>
            <person name="Zhang H."/>
        </authorList>
    </citation>
    <scope>NUCLEOTIDE SEQUENCE</scope>
    <source>
        <strain evidence="11">G02</strain>
    </source>
</reference>
<evidence type="ECO:0000259" key="8">
    <source>
        <dbReference type="Pfam" id="PF07887"/>
    </source>
</evidence>
<name>A0AAW2PHQ2_SESRA</name>
<keyword evidence="5" id="KW-0010">Activator</keyword>
<comment type="subcellular location">
    <subcellularLocation>
        <location evidence="1">Nucleus</location>
    </subcellularLocation>
</comment>
<evidence type="ECO:0000256" key="3">
    <source>
        <dbReference type="ARBA" id="ARBA00023015"/>
    </source>
</evidence>
<dbReference type="InterPro" id="IPR012416">
    <property type="entry name" value="CBP60"/>
</dbReference>
<dbReference type="GO" id="GO:0005516">
    <property type="term" value="F:calmodulin binding"/>
    <property type="evidence" value="ECO:0007669"/>
    <property type="project" value="InterPro"/>
</dbReference>
<evidence type="ECO:0000256" key="5">
    <source>
        <dbReference type="ARBA" id="ARBA00023159"/>
    </source>
</evidence>
<evidence type="ECO:0000256" key="4">
    <source>
        <dbReference type="ARBA" id="ARBA00023125"/>
    </source>
</evidence>
<comment type="similarity">
    <text evidence="2">Belongs to the plant ACBP60 protein family.</text>
</comment>
<dbReference type="Pfam" id="PF20452">
    <property type="entry name" value="Calmod_bind_C"/>
    <property type="match status" value="1"/>
</dbReference>
<keyword evidence="4" id="KW-0238">DNA-binding</keyword>
<dbReference type="GO" id="GO:0005634">
    <property type="term" value="C:nucleus"/>
    <property type="evidence" value="ECO:0007669"/>
    <property type="project" value="UniProtKB-SubCell"/>
</dbReference>
<protein>
    <submittedName>
        <fullName evidence="11">Protein SAR DEFICIENT 1</fullName>
    </submittedName>
</protein>
<comment type="caution">
    <text evidence="11">The sequence shown here is derived from an EMBL/GenBank/DDBJ whole genome shotgun (WGS) entry which is preliminary data.</text>
</comment>
<feature type="domain" description="Calmodulin binding protein C-terminal" evidence="10">
    <location>
        <begin position="317"/>
        <end position="379"/>
    </location>
</feature>
<evidence type="ECO:0000256" key="2">
    <source>
        <dbReference type="ARBA" id="ARBA00007214"/>
    </source>
</evidence>
<dbReference type="EMBL" id="JACGWJ010000017">
    <property type="protein sequence ID" value="KAL0355243.1"/>
    <property type="molecule type" value="Genomic_DNA"/>
</dbReference>
<dbReference type="InterPro" id="IPR046830">
    <property type="entry name" value="Calmod_bind_M"/>
</dbReference>
<organism evidence="11">
    <name type="scientific">Sesamum radiatum</name>
    <name type="common">Black benniseed</name>
    <dbReference type="NCBI Taxonomy" id="300843"/>
    <lineage>
        <taxon>Eukaryota</taxon>
        <taxon>Viridiplantae</taxon>
        <taxon>Streptophyta</taxon>
        <taxon>Embryophyta</taxon>
        <taxon>Tracheophyta</taxon>
        <taxon>Spermatophyta</taxon>
        <taxon>Magnoliopsida</taxon>
        <taxon>eudicotyledons</taxon>
        <taxon>Gunneridae</taxon>
        <taxon>Pentapetalae</taxon>
        <taxon>asterids</taxon>
        <taxon>lamiids</taxon>
        <taxon>Lamiales</taxon>
        <taxon>Pedaliaceae</taxon>
        <taxon>Sesamum</taxon>
    </lineage>
</organism>
<feature type="domain" description="Calmodulin binding protein central" evidence="9">
    <location>
        <begin position="246"/>
        <end position="312"/>
    </location>
</feature>
<evidence type="ECO:0000256" key="6">
    <source>
        <dbReference type="ARBA" id="ARBA00023163"/>
    </source>
</evidence>
<dbReference type="GO" id="GO:0043565">
    <property type="term" value="F:sequence-specific DNA binding"/>
    <property type="evidence" value="ECO:0007669"/>
    <property type="project" value="TreeGrafter"/>
</dbReference>
<evidence type="ECO:0000256" key="7">
    <source>
        <dbReference type="ARBA" id="ARBA00023242"/>
    </source>
</evidence>